<proteinExistence type="predicted"/>
<dbReference type="Proteomes" id="UP000597444">
    <property type="component" value="Unassembled WGS sequence"/>
</dbReference>
<dbReference type="RefSeq" id="WP_220211674.1">
    <property type="nucleotide sequence ID" value="NZ_BNJK01000004.1"/>
</dbReference>
<gene>
    <name evidence="1" type="ORF">KSF_111560</name>
</gene>
<keyword evidence="2" id="KW-1185">Reference proteome</keyword>
<comment type="caution">
    <text evidence="1">The sequence shown here is derived from an EMBL/GenBank/DDBJ whole genome shotgun (WGS) entry which is preliminary data.</text>
</comment>
<dbReference type="EMBL" id="BNJK01000004">
    <property type="protein sequence ID" value="GHP01109.1"/>
    <property type="molecule type" value="Genomic_DNA"/>
</dbReference>
<sequence>MDDDYSLPRLKEFAELYVDEVRSYQPSLPPEYLRDMIMYTPTEEGDQHAKFRMLVLSLLFGSFSLADRAFLRMLLEQEIVYHRYNYGFSESIKVCAFMLFVLAEVEDVQLLWEAKTTSFDTMCGLNDQLLVGAGIAATLDYLRRADEPWSERASKYISEGYPYTFEQLQRYQTETRQLLAKHMEILYKRWETSST</sequence>
<accession>A0A8J3N9S2</accession>
<evidence type="ECO:0000313" key="2">
    <source>
        <dbReference type="Proteomes" id="UP000597444"/>
    </source>
</evidence>
<organism evidence="1 2">
    <name type="scientific">Reticulibacter mediterranei</name>
    <dbReference type="NCBI Taxonomy" id="2778369"/>
    <lineage>
        <taxon>Bacteria</taxon>
        <taxon>Bacillati</taxon>
        <taxon>Chloroflexota</taxon>
        <taxon>Ktedonobacteria</taxon>
        <taxon>Ktedonobacterales</taxon>
        <taxon>Reticulibacteraceae</taxon>
        <taxon>Reticulibacter</taxon>
    </lineage>
</organism>
<reference evidence="1" key="1">
    <citation type="submission" date="2020-10" db="EMBL/GenBank/DDBJ databases">
        <title>Taxonomic study of unclassified bacteria belonging to the class Ktedonobacteria.</title>
        <authorList>
            <person name="Yabe S."/>
            <person name="Wang C.M."/>
            <person name="Zheng Y."/>
            <person name="Sakai Y."/>
            <person name="Cavaletti L."/>
            <person name="Monciardini P."/>
            <person name="Donadio S."/>
        </authorList>
    </citation>
    <scope>NUCLEOTIDE SEQUENCE</scope>
    <source>
        <strain evidence="1">ID150040</strain>
    </source>
</reference>
<protein>
    <submittedName>
        <fullName evidence="1">Uncharacterized protein</fullName>
    </submittedName>
</protein>
<evidence type="ECO:0000313" key="1">
    <source>
        <dbReference type="EMBL" id="GHP01109.1"/>
    </source>
</evidence>
<name>A0A8J3N9S2_9CHLR</name>
<dbReference type="AlphaFoldDB" id="A0A8J3N9S2"/>